<comment type="caution">
    <text evidence="2">The sequence shown here is derived from an EMBL/GenBank/DDBJ whole genome shotgun (WGS) entry which is preliminary data.</text>
</comment>
<dbReference type="AlphaFoldDB" id="A0A4V6RXG7"/>
<dbReference type="Proteomes" id="UP000310334">
    <property type="component" value="Unassembled WGS sequence"/>
</dbReference>
<dbReference type="InterPro" id="IPR025440">
    <property type="entry name" value="DUF4306"/>
</dbReference>
<feature type="transmembrane region" description="Helical" evidence="1">
    <location>
        <begin position="66"/>
        <end position="87"/>
    </location>
</feature>
<dbReference type="EMBL" id="SSNT01000030">
    <property type="protein sequence ID" value="THF75077.1"/>
    <property type="molecule type" value="Genomic_DNA"/>
</dbReference>
<dbReference type="RefSeq" id="WP_136358738.1">
    <property type="nucleotide sequence ID" value="NZ_CP046266.1"/>
</dbReference>
<keyword evidence="3" id="KW-1185">Reference proteome</keyword>
<accession>A0A4V6RXG7</accession>
<evidence type="ECO:0000313" key="2">
    <source>
        <dbReference type="EMBL" id="THF75077.1"/>
    </source>
</evidence>
<keyword evidence="1" id="KW-0812">Transmembrane</keyword>
<protein>
    <submittedName>
        <fullName evidence="2">DUF4306 domain-containing protein</fullName>
    </submittedName>
</protein>
<sequence length="97" mass="11517">MKRLIVFILLLPVCVFSFFSTSWTGSYMMIEEDWKEHIVFTPENSIKPQQIYEIDKYFYAFKYQPVISIVCILSFLILIGIIISWISKKLRINPKAM</sequence>
<gene>
    <name evidence="2" type="ORF">E6W99_24405</name>
</gene>
<proteinExistence type="predicted"/>
<dbReference type="Pfam" id="PF14154">
    <property type="entry name" value="DUF4306"/>
    <property type="match status" value="1"/>
</dbReference>
<evidence type="ECO:0000256" key="1">
    <source>
        <dbReference type="SAM" id="Phobius"/>
    </source>
</evidence>
<organism evidence="2 3">
    <name type="scientific">Metabacillus sediminilitoris</name>
    <dbReference type="NCBI Taxonomy" id="2567941"/>
    <lineage>
        <taxon>Bacteria</taxon>
        <taxon>Bacillati</taxon>
        <taxon>Bacillota</taxon>
        <taxon>Bacilli</taxon>
        <taxon>Bacillales</taxon>
        <taxon>Bacillaceae</taxon>
        <taxon>Metabacillus</taxon>
    </lineage>
</organism>
<keyword evidence="1" id="KW-0472">Membrane</keyword>
<name>A0A4V6RXG7_9BACI</name>
<evidence type="ECO:0000313" key="3">
    <source>
        <dbReference type="Proteomes" id="UP000310334"/>
    </source>
</evidence>
<keyword evidence="1" id="KW-1133">Transmembrane helix</keyword>
<dbReference type="OrthoDB" id="2843354at2"/>
<reference evidence="2 3" key="1">
    <citation type="submission" date="2019-04" db="EMBL/GenBank/DDBJ databases">
        <title>Bacillus sediminilitoris sp. nov., isolated from a tidal flat sediment on the East China Sea.</title>
        <authorList>
            <person name="Wei Y."/>
            <person name="Mao H."/>
            <person name="Fang J."/>
        </authorList>
    </citation>
    <scope>NUCLEOTIDE SEQUENCE [LARGE SCALE GENOMIC DNA]</scope>
    <source>
        <strain evidence="2 3">DSL-17</strain>
    </source>
</reference>